<dbReference type="Pfam" id="PF00196">
    <property type="entry name" value="GerE"/>
    <property type="match status" value="1"/>
</dbReference>
<keyword evidence="3" id="KW-0804">Transcription</keyword>
<dbReference type="PROSITE" id="PS50110">
    <property type="entry name" value="RESPONSE_REGULATORY"/>
    <property type="match status" value="1"/>
</dbReference>
<dbReference type="Gene3D" id="1.10.10.10">
    <property type="entry name" value="Winged helix-like DNA-binding domain superfamily/Winged helix DNA-binding domain"/>
    <property type="match status" value="1"/>
</dbReference>
<sequence length="219" mass="24469">MAQASTKTFVVVDDHDSVLEGTCRVLKAQYPDAHIATTGQADGVEALIQDVQPDLVVMDLSIPEREGDKAQTETGLHLLRSLLQNHPTLHFVIQSAHVKSLVRLKSMIDKHQAGFTIADKSLSSSEMLIKIDWALNGLLYTPPEMRLGIEVKPEWLQVLQLAFTNGLTDKAIAKQMNVAERTVRHYWTRVQDALGVYPDEGTNIRIQTYNKARQMGLLD</sequence>
<keyword evidence="4" id="KW-0597">Phosphoprotein</keyword>
<accession>A0A6M0SL27</accession>
<evidence type="ECO:0000313" key="7">
    <source>
        <dbReference type="Proteomes" id="UP000473574"/>
    </source>
</evidence>
<feature type="modified residue" description="4-aspartylphosphate" evidence="4">
    <location>
        <position position="59"/>
    </location>
</feature>
<dbReference type="SUPFAM" id="SSF52172">
    <property type="entry name" value="CheY-like"/>
    <property type="match status" value="1"/>
</dbReference>
<dbReference type="InterPro" id="IPR036388">
    <property type="entry name" value="WH-like_DNA-bd_sf"/>
</dbReference>
<dbReference type="Pfam" id="PF00072">
    <property type="entry name" value="Response_reg"/>
    <property type="match status" value="1"/>
</dbReference>
<dbReference type="GO" id="GO:0000160">
    <property type="term" value="P:phosphorelay signal transduction system"/>
    <property type="evidence" value="ECO:0007669"/>
    <property type="project" value="InterPro"/>
</dbReference>
<protein>
    <submittedName>
        <fullName evidence="6">DNA-binding response regulator</fullName>
    </submittedName>
</protein>
<feature type="domain" description="Response regulatory" evidence="5">
    <location>
        <begin position="8"/>
        <end position="135"/>
    </location>
</feature>
<proteinExistence type="predicted"/>
<comment type="caution">
    <text evidence="6">The sequence shown here is derived from an EMBL/GenBank/DDBJ whole genome shotgun (WGS) entry which is preliminary data.</text>
</comment>
<evidence type="ECO:0000256" key="1">
    <source>
        <dbReference type="ARBA" id="ARBA00023015"/>
    </source>
</evidence>
<dbReference type="GO" id="GO:0006355">
    <property type="term" value="P:regulation of DNA-templated transcription"/>
    <property type="evidence" value="ECO:0007669"/>
    <property type="project" value="InterPro"/>
</dbReference>
<name>A0A6M0SL27_9CYAN</name>
<dbReference type="SUPFAM" id="SSF46894">
    <property type="entry name" value="C-terminal effector domain of the bipartite response regulators"/>
    <property type="match status" value="1"/>
</dbReference>
<dbReference type="GO" id="GO:0003677">
    <property type="term" value="F:DNA binding"/>
    <property type="evidence" value="ECO:0007669"/>
    <property type="project" value="UniProtKB-KW"/>
</dbReference>
<keyword evidence="2 6" id="KW-0238">DNA-binding</keyword>
<dbReference type="RefSeq" id="WP_163671334.1">
    <property type="nucleotide sequence ID" value="NZ_QZCE01000002.1"/>
</dbReference>
<dbReference type="AlphaFoldDB" id="A0A6M0SL27"/>
<dbReference type="PANTHER" id="PTHR43214:SF41">
    <property type="entry name" value="NITRATE_NITRITE RESPONSE REGULATOR PROTEIN NARP"/>
    <property type="match status" value="1"/>
</dbReference>
<evidence type="ECO:0000256" key="3">
    <source>
        <dbReference type="ARBA" id="ARBA00023163"/>
    </source>
</evidence>
<dbReference type="InterPro" id="IPR016032">
    <property type="entry name" value="Sig_transdc_resp-reg_C-effctor"/>
</dbReference>
<dbReference type="Proteomes" id="UP000473574">
    <property type="component" value="Unassembled WGS sequence"/>
</dbReference>
<evidence type="ECO:0000313" key="6">
    <source>
        <dbReference type="EMBL" id="NEZ68082.1"/>
    </source>
</evidence>
<evidence type="ECO:0000259" key="5">
    <source>
        <dbReference type="PROSITE" id="PS50110"/>
    </source>
</evidence>
<dbReference type="Gene3D" id="3.40.50.2300">
    <property type="match status" value="1"/>
</dbReference>
<evidence type="ECO:0000256" key="2">
    <source>
        <dbReference type="ARBA" id="ARBA00023125"/>
    </source>
</evidence>
<evidence type="ECO:0000256" key="4">
    <source>
        <dbReference type="PROSITE-ProRule" id="PRU00169"/>
    </source>
</evidence>
<dbReference type="EMBL" id="QZCE01000002">
    <property type="protein sequence ID" value="NEZ68082.1"/>
    <property type="molecule type" value="Genomic_DNA"/>
</dbReference>
<keyword evidence="1" id="KW-0805">Transcription regulation</keyword>
<dbReference type="InterPro" id="IPR000792">
    <property type="entry name" value="Tscrpt_reg_LuxR_C"/>
</dbReference>
<dbReference type="InterPro" id="IPR011006">
    <property type="entry name" value="CheY-like_superfamily"/>
</dbReference>
<dbReference type="InterPro" id="IPR039420">
    <property type="entry name" value="WalR-like"/>
</dbReference>
<dbReference type="InterPro" id="IPR001789">
    <property type="entry name" value="Sig_transdc_resp-reg_receiver"/>
</dbReference>
<dbReference type="PANTHER" id="PTHR43214">
    <property type="entry name" value="TWO-COMPONENT RESPONSE REGULATOR"/>
    <property type="match status" value="1"/>
</dbReference>
<gene>
    <name evidence="6" type="ORF">D0962_36040</name>
</gene>
<organism evidence="6 7">
    <name type="scientific">Adonisia turfae CCMR0082</name>
    <dbReference type="NCBI Taxonomy" id="2304604"/>
    <lineage>
        <taxon>Bacteria</taxon>
        <taxon>Bacillati</taxon>
        <taxon>Cyanobacteriota</taxon>
        <taxon>Adonisia</taxon>
        <taxon>Adonisia turfae</taxon>
    </lineage>
</organism>
<reference evidence="6 7" key="1">
    <citation type="journal article" date="2020" name="Microb. Ecol.">
        <title>Ecogenomics of the Marine Benthic Filamentous Cyanobacterium Adonisia.</title>
        <authorList>
            <person name="Walter J.M."/>
            <person name="Coutinho F.H."/>
            <person name="Leomil L."/>
            <person name="Hargreaves P.I."/>
            <person name="Campeao M.E."/>
            <person name="Vieira V.V."/>
            <person name="Silva B.S."/>
            <person name="Fistarol G.O."/>
            <person name="Salomon P.S."/>
            <person name="Sawabe T."/>
            <person name="Mino S."/>
            <person name="Hosokawa M."/>
            <person name="Miyashita H."/>
            <person name="Maruyama F."/>
            <person name="van Verk M.C."/>
            <person name="Dutilh B.E."/>
            <person name="Thompson C.C."/>
            <person name="Thompson F.L."/>
        </authorList>
    </citation>
    <scope>NUCLEOTIDE SEQUENCE [LARGE SCALE GENOMIC DNA]</scope>
    <source>
        <strain evidence="6 7">CCMR0082</strain>
    </source>
</reference>